<evidence type="ECO:0000313" key="2">
    <source>
        <dbReference type="EMBL" id="NME71910.1"/>
    </source>
</evidence>
<proteinExistence type="predicted"/>
<dbReference type="Proteomes" id="UP000576082">
    <property type="component" value="Unassembled WGS sequence"/>
</dbReference>
<dbReference type="RefSeq" id="WP_169660111.1">
    <property type="nucleotide sequence ID" value="NZ_JABANE010000121.1"/>
</dbReference>
<gene>
    <name evidence="2" type="ORF">HHU12_28350</name>
</gene>
<evidence type="ECO:0000256" key="1">
    <source>
        <dbReference type="SAM" id="SignalP"/>
    </source>
</evidence>
<keyword evidence="3" id="KW-1185">Reference proteome</keyword>
<dbReference type="NCBIfam" id="TIGR04183">
    <property type="entry name" value="Por_Secre_tail"/>
    <property type="match status" value="1"/>
</dbReference>
<dbReference type="InterPro" id="IPR026444">
    <property type="entry name" value="Secre_tail"/>
</dbReference>
<sequence>MKTLYFILPIYLLAHFSYAQCTVPSGNVVYDSDCILDQEHITVNPGRGADIKIQKNDNPDITTNVVWNVEAFIIRGWTVIFYTDLGSLTVDEGTSLTINGDLTMAEFGKLTVNGELIVNGNLTHTVGYSFGDRFNVGKNGIVTVNGDLDLAGPFNYDGIRGTLEGELIVTGSIDGIVNLPVELTYLEAYGEDEKVIVEWETASEHNASHFDIQRSSDRKHWETIGTVRAGGNSQNVISYTFVDESPISNAFYRLKQVDFDSEYELFGPIEVISDGITQEMNATFMPNNITKGESFQMSISGLNGGNALSIQVYNNQGNKVYAEQVDEIDSSTYLKPMDFTQHLNSGMYYVLIKSGRQVVRERLLIR</sequence>
<accession>A0A7X9S013</accession>
<dbReference type="EMBL" id="JABANE010000121">
    <property type="protein sequence ID" value="NME71910.1"/>
    <property type="molecule type" value="Genomic_DNA"/>
</dbReference>
<comment type="caution">
    <text evidence="2">The sequence shown here is derived from an EMBL/GenBank/DDBJ whole genome shotgun (WGS) entry which is preliminary data.</text>
</comment>
<dbReference type="AlphaFoldDB" id="A0A7X9S013"/>
<feature type="chain" id="PRO_5031403461" evidence="1">
    <location>
        <begin position="20"/>
        <end position="366"/>
    </location>
</feature>
<name>A0A7X9S013_9BACT</name>
<reference evidence="2 3" key="1">
    <citation type="submission" date="2020-04" db="EMBL/GenBank/DDBJ databases">
        <title>Flammeovirga sp. SR4, a novel species isolated from seawater.</title>
        <authorList>
            <person name="Wang X."/>
        </authorList>
    </citation>
    <scope>NUCLEOTIDE SEQUENCE [LARGE SCALE GENOMIC DNA]</scope>
    <source>
        <strain evidence="2 3">ATCC 23126</strain>
    </source>
</reference>
<keyword evidence="1" id="KW-0732">Signal</keyword>
<organism evidence="2 3">
    <name type="scientific">Flammeovirga aprica JL-4</name>
    <dbReference type="NCBI Taxonomy" id="694437"/>
    <lineage>
        <taxon>Bacteria</taxon>
        <taxon>Pseudomonadati</taxon>
        <taxon>Bacteroidota</taxon>
        <taxon>Cytophagia</taxon>
        <taxon>Cytophagales</taxon>
        <taxon>Flammeovirgaceae</taxon>
        <taxon>Flammeovirga</taxon>
    </lineage>
</organism>
<evidence type="ECO:0000313" key="3">
    <source>
        <dbReference type="Proteomes" id="UP000576082"/>
    </source>
</evidence>
<protein>
    <submittedName>
        <fullName evidence="2">T9SS type A sorting domain-containing protein</fullName>
    </submittedName>
</protein>
<feature type="signal peptide" evidence="1">
    <location>
        <begin position="1"/>
        <end position="19"/>
    </location>
</feature>